<dbReference type="PANTHER" id="PTHR24960:SF83">
    <property type="entry name" value="4FE-4S FERREDOXIN-TYPE DOMAIN-CONTAINING PROTEIN"/>
    <property type="match status" value="1"/>
</dbReference>
<dbReference type="PANTHER" id="PTHR24960">
    <property type="entry name" value="PHOTOSYSTEM I IRON-SULFUR CENTER-RELATED"/>
    <property type="match status" value="1"/>
</dbReference>
<evidence type="ECO:0000256" key="3">
    <source>
        <dbReference type="ARBA" id="ARBA00022485"/>
    </source>
</evidence>
<keyword evidence="6" id="KW-0411">Iron-sulfur</keyword>
<dbReference type="EMBL" id="CP059066">
    <property type="protein sequence ID" value="QSQ08925.1"/>
    <property type="molecule type" value="Genomic_DNA"/>
</dbReference>
<dbReference type="InterPro" id="IPR007160">
    <property type="entry name" value="DUF362"/>
</dbReference>
<name>A0A8A0RKM3_9FIRM</name>
<dbReference type="Gene3D" id="3.30.70.20">
    <property type="match status" value="1"/>
</dbReference>
<dbReference type="PROSITE" id="PS00198">
    <property type="entry name" value="4FE4S_FER_1"/>
    <property type="match status" value="1"/>
</dbReference>
<gene>
    <name evidence="8" type="primary">rsxB_3</name>
    <name evidence="8" type="ORF">H0A61_01278</name>
</gene>
<keyword evidence="4" id="KW-0479">Metal-binding</keyword>
<evidence type="ECO:0000256" key="5">
    <source>
        <dbReference type="ARBA" id="ARBA00023004"/>
    </source>
</evidence>
<evidence type="ECO:0000256" key="6">
    <source>
        <dbReference type="ARBA" id="ARBA00023014"/>
    </source>
</evidence>
<keyword evidence="5" id="KW-0408">Iron</keyword>
<dbReference type="Gene3D" id="3.40.50.11440">
    <property type="match status" value="1"/>
</dbReference>
<dbReference type="InterPro" id="IPR017900">
    <property type="entry name" value="4Fe4S_Fe_S_CS"/>
</dbReference>
<dbReference type="GO" id="GO:0051539">
    <property type="term" value="F:4 iron, 4 sulfur cluster binding"/>
    <property type="evidence" value="ECO:0007669"/>
    <property type="project" value="UniProtKB-KW"/>
</dbReference>
<feature type="domain" description="4Fe-4S ferredoxin-type" evidence="7">
    <location>
        <begin position="186"/>
        <end position="215"/>
    </location>
</feature>
<keyword evidence="9" id="KW-1185">Reference proteome</keyword>
<comment type="function">
    <text evidence="1">Ferredoxins are iron-sulfur proteins that transfer electrons in a wide variety of metabolic reactions.</text>
</comment>
<evidence type="ECO:0000259" key="7">
    <source>
        <dbReference type="PROSITE" id="PS51379"/>
    </source>
</evidence>
<dbReference type="Pfam" id="PF04015">
    <property type="entry name" value="DUF362"/>
    <property type="match status" value="1"/>
</dbReference>
<accession>A0A8A0RKM3</accession>
<evidence type="ECO:0000256" key="2">
    <source>
        <dbReference type="ARBA" id="ARBA00013529"/>
    </source>
</evidence>
<dbReference type="InterPro" id="IPR017896">
    <property type="entry name" value="4Fe4S_Fe-S-bd"/>
</dbReference>
<evidence type="ECO:0000256" key="4">
    <source>
        <dbReference type="ARBA" id="ARBA00022723"/>
    </source>
</evidence>
<dbReference type="GO" id="GO:0046872">
    <property type="term" value="F:metal ion binding"/>
    <property type="evidence" value="ECO:0007669"/>
    <property type="project" value="UniProtKB-KW"/>
</dbReference>
<protein>
    <recommendedName>
        <fullName evidence="2">Ferredoxin</fullName>
    </recommendedName>
</protein>
<evidence type="ECO:0000313" key="9">
    <source>
        <dbReference type="Proteomes" id="UP000662904"/>
    </source>
</evidence>
<keyword evidence="3" id="KW-0004">4Fe-4S</keyword>
<dbReference type="PROSITE" id="PS51379">
    <property type="entry name" value="4FE4S_FER_2"/>
    <property type="match status" value="2"/>
</dbReference>
<dbReference type="InterPro" id="IPR050157">
    <property type="entry name" value="PSI_iron-sulfur_center"/>
</dbReference>
<evidence type="ECO:0000313" key="8">
    <source>
        <dbReference type="EMBL" id="QSQ08925.1"/>
    </source>
</evidence>
<dbReference type="RefSeq" id="WP_206709124.1">
    <property type="nucleotide sequence ID" value="NZ_CP059066.1"/>
</dbReference>
<reference evidence="8" key="1">
    <citation type="submission" date="2020-07" db="EMBL/GenBank/DDBJ databases">
        <title>Koleobacter methoxysyntrophicus gen. nov., sp. nov., a novel anaerobic bacterium isolated from deep subsurface oil field and proposal of Koleobacterales ord. nov. in the phylum Firmicutes.</title>
        <authorList>
            <person name="Sakamoto S."/>
            <person name="Tamaki H."/>
        </authorList>
    </citation>
    <scope>NUCLEOTIDE SEQUENCE</scope>
    <source>
        <strain evidence="8">NRmbB1</strain>
    </source>
</reference>
<dbReference type="KEGG" id="kme:H0A61_01278"/>
<sequence length="370" mass="40289">MSSKVYFTDMSAKSKRNLLNKTEAIFLKSGIADIIEKGDLVAIKVHFGEYGNIAFIPPPLIRVVVEQVKAKGGKPFLTDANTLYNGTRRNAIDHLETALKNGFSYETVGAPIIIADGLKGHDYVNVPIKGRHFNEVKISGAVHHADVFIALSHVKGHEVFGFGGAMKNIGMGCGAPAGKQMMHSDMKPRVKEEGCTGCRTCILRCPVGAIILKENNKAYIDQEICIGCGECVAFCPQHTIPINWKTDEASVQEKTAEFALGVIEPKKGKCGFINFLMNISPDCDCCSWNDIPLVPNLGIIASKDPVAVDQASLDMVNQAPVIPNSVLGNKGDVEDKFAALHKHDCTHILTHGEKLGIGSRQYELITFWTR</sequence>
<evidence type="ECO:0000256" key="1">
    <source>
        <dbReference type="ARBA" id="ARBA00003532"/>
    </source>
</evidence>
<organism evidence="8 9">
    <name type="scientific">Koleobacter methoxysyntrophicus</name>
    <dbReference type="NCBI Taxonomy" id="2751313"/>
    <lineage>
        <taxon>Bacteria</taxon>
        <taxon>Bacillati</taxon>
        <taxon>Bacillota</taxon>
        <taxon>Clostridia</taxon>
        <taxon>Koleobacterales</taxon>
        <taxon>Koleobacteraceae</taxon>
        <taxon>Koleobacter</taxon>
    </lineage>
</organism>
<dbReference type="Proteomes" id="UP000662904">
    <property type="component" value="Chromosome"/>
</dbReference>
<dbReference type="SUPFAM" id="SSF54862">
    <property type="entry name" value="4Fe-4S ferredoxins"/>
    <property type="match status" value="1"/>
</dbReference>
<dbReference type="AlphaFoldDB" id="A0A8A0RKM3"/>
<proteinExistence type="predicted"/>
<feature type="domain" description="4Fe-4S ferredoxin-type" evidence="7">
    <location>
        <begin position="216"/>
        <end position="245"/>
    </location>
</feature>